<keyword evidence="1" id="KW-0732">Signal</keyword>
<organism evidence="2 3">
    <name type="scientific">Mollisia scopiformis</name>
    <name type="common">Conifer needle endophyte fungus</name>
    <name type="synonym">Phialocephala scopiformis</name>
    <dbReference type="NCBI Taxonomy" id="149040"/>
    <lineage>
        <taxon>Eukaryota</taxon>
        <taxon>Fungi</taxon>
        <taxon>Dikarya</taxon>
        <taxon>Ascomycota</taxon>
        <taxon>Pezizomycotina</taxon>
        <taxon>Leotiomycetes</taxon>
        <taxon>Helotiales</taxon>
        <taxon>Mollisiaceae</taxon>
        <taxon>Mollisia</taxon>
    </lineage>
</organism>
<evidence type="ECO:0000313" key="2">
    <source>
        <dbReference type="EMBL" id="KUJ12864.1"/>
    </source>
</evidence>
<proteinExistence type="predicted"/>
<dbReference type="Gene3D" id="3.30.70.1990">
    <property type="match status" value="1"/>
</dbReference>
<gene>
    <name evidence="2" type="ORF">LY89DRAFT_687801</name>
</gene>
<dbReference type="AlphaFoldDB" id="A0A194WYU3"/>
<dbReference type="EMBL" id="KQ947423">
    <property type="protein sequence ID" value="KUJ12864.1"/>
    <property type="molecule type" value="Genomic_DNA"/>
</dbReference>
<name>A0A194WYU3_MOLSC</name>
<protein>
    <submittedName>
        <fullName evidence="2">Flavin-containing superfamily amine oxidase</fullName>
    </submittedName>
</protein>
<feature type="chain" id="PRO_5008267611" evidence="1">
    <location>
        <begin position="22"/>
        <end position="463"/>
    </location>
</feature>
<dbReference type="Proteomes" id="UP000070700">
    <property type="component" value="Unassembled WGS sequence"/>
</dbReference>
<evidence type="ECO:0000256" key="1">
    <source>
        <dbReference type="SAM" id="SignalP"/>
    </source>
</evidence>
<feature type="signal peptide" evidence="1">
    <location>
        <begin position="1"/>
        <end position="21"/>
    </location>
</feature>
<dbReference type="Pfam" id="PF13450">
    <property type="entry name" value="NAD_binding_8"/>
    <property type="match status" value="1"/>
</dbReference>
<evidence type="ECO:0000313" key="3">
    <source>
        <dbReference type="Proteomes" id="UP000070700"/>
    </source>
</evidence>
<accession>A0A194WYU3</accession>
<reference evidence="2 3" key="1">
    <citation type="submission" date="2015-10" db="EMBL/GenBank/DDBJ databases">
        <title>Full genome of DAOMC 229536 Phialocephala scopiformis, a fungal endophyte of spruce producing the potent anti-insectan compound rugulosin.</title>
        <authorList>
            <consortium name="DOE Joint Genome Institute"/>
            <person name="Walker A.K."/>
            <person name="Frasz S.L."/>
            <person name="Seifert K.A."/>
            <person name="Miller J.D."/>
            <person name="Mondo S.J."/>
            <person name="Labutti K."/>
            <person name="Lipzen A."/>
            <person name="Dockter R."/>
            <person name="Kennedy M."/>
            <person name="Grigoriev I.V."/>
            <person name="Spatafora J.W."/>
        </authorList>
    </citation>
    <scope>NUCLEOTIDE SEQUENCE [LARGE SCALE GENOMIC DNA]</scope>
    <source>
        <strain evidence="2 3">CBS 120377</strain>
    </source>
</reference>
<dbReference type="RefSeq" id="XP_018067219.1">
    <property type="nucleotide sequence ID" value="XM_018215582.1"/>
</dbReference>
<sequence length="463" mass="51002">MAFFKTMLWLYALPIIGFTRADILSLPSSTITSDYCIIGGGSSGTYAAIRLQQLGKTVTLIEKNSRLGGHVNTYFDPVTGSTFDYGVISFDNISVVTDYFEYLDVPLAPLNFEAGSSVFVDFANDTVVPATALPQGNVTAALLGYLAQLDKYPNISNGYNLPTPVPEDFLITWGDFLQKYELGDMAYTVYTFLQGVGNILAQPTLYIFKYLTKRTVENILGLGFLSTSHHDNQQLYNNALAKLGPSAFLSSNVTQVTRLSDNVEVLVSTPSGPKLIQSSKLLIAIQPKIENLGFLDLDYEEAALFGKFNNSYYWDAVLRNTGIPDNISLVNVDLAAPYTIPAMPALYNIDYSGVTDLQTAYYTSPSYFSDEEVKCQILATTAKLVELLGYPAPNGTTEFVGFNNHAPFELTVSVEDIADGFYDKLNALQGARNTFWTGATWQAHDSSEIWNWTEYTLLPQLLA</sequence>
<dbReference type="GeneID" id="28825308"/>
<dbReference type="SUPFAM" id="SSF51905">
    <property type="entry name" value="FAD/NAD(P)-binding domain"/>
    <property type="match status" value="1"/>
</dbReference>
<dbReference type="Gene3D" id="1.10.405.20">
    <property type="match status" value="1"/>
</dbReference>
<dbReference type="OrthoDB" id="68575at2759"/>
<dbReference type="KEGG" id="psco:LY89DRAFT_687801"/>
<dbReference type="Gene3D" id="3.50.50.60">
    <property type="entry name" value="FAD/NAD(P)-binding domain"/>
    <property type="match status" value="1"/>
</dbReference>
<keyword evidence="3" id="KW-1185">Reference proteome</keyword>
<dbReference type="InParanoid" id="A0A194WYU3"/>
<dbReference type="InterPro" id="IPR036188">
    <property type="entry name" value="FAD/NAD-bd_sf"/>
</dbReference>